<dbReference type="PANTHER" id="PTHR35750:SF1">
    <property type="entry name" value="PHOSPHOLIPID HYDROPEROXIDE GLUTATHIONE PEROXIDASE"/>
    <property type="match status" value="1"/>
</dbReference>
<feature type="compositionally biased region" description="Polar residues" evidence="1">
    <location>
        <begin position="42"/>
        <end position="52"/>
    </location>
</feature>
<protein>
    <submittedName>
        <fullName evidence="2">Uncharacterized protein</fullName>
    </submittedName>
</protein>
<evidence type="ECO:0000256" key="1">
    <source>
        <dbReference type="SAM" id="MobiDB-lite"/>
    </source>
</evidence>
<name>A0A8T2TLF6_CERRI</name>
<feature type="region of interest" description="Disordered" evidence="1">
    <location>
        <begin position="23"/>
        <end position="52"/>
    </location>
</feature>
<dbReference type="PANTHER" id="PTHR35750">
    <property type="entry name" value="PHOSPHOLIPID HYDROPEROXIDE GLUTATHIONE PEROXIDASE"/>
    <property type="match status" value="1"/>
</dbReference>
<organism evidence="2 3">
    <name type="scientific">Ceratopteris richardii</name>
    <name type="common">Triangle waterfern</name>
    <dbReference type="NCBI Taxonomy" id="49495"/>
    <lineage>
        <taxon>Eukaryota</taxon>
        <taxon>Viridiplantae</taxon>
        <taxon>Streptophyta</taxon>
        <taxon>Embryophyta</taxon>
        <taxon>Tracheophyta</taxon>
        <taxon>Polypodiopsida</taxon>
        <taxon>Polypodiidae</taxon>
        <taxon>Polypodiales</taxon>
        <taxon>Pteridineae</taxon>
        <taxon>Pteridaceae</taxon>
        <taxon>Parkerioideae</taxon>
        <taxon>Ceratopteris</taxon>
    </lineage>
</organism>
<proteinExistence type="predicted"/>
<gene>
    <name evidence="2" type="ORF">KP509_13G097000</name>
</gene>
<evidence type="ECO:0000313" key="3">
    <source>
        <dbReference type="Proteomes" id="UP000825935"/>
    </source>
</evidence>
<dbReference type="OrthoDB" id="550279at2759"/>
<keyword evidence="3" id="KW-1185">Reference proteome</keyword>
<dbReference type="EMBL" id="CM035418">
    <property type="protein sequence ID" value="KAH7422214.1"/>
    <property type="molecule type" value="Genomic_DNA"/>
</dbReference>
<comment type="caution">
    <text evidence="2">The sequence shown here is derived from an EMBL/GenBank/DDBJ whole genome shotgun (WGS) entry which is preliminary data.</text>
</comment>
<dbReference type="AlphaFoldDB" id="A0A8T2TLF6"/>
<evidence type="ECO:0000313" key="2">
    <source>
        <dbReference type="EMBL" id="KAH7422214.1"/>
    </source>
</evidence>
<dbReference type="Proteomes" id="UP000825935">
    <property type="component" value="Chromosome 13"/>
</dbReference>
<accession>A0A8T2TLF6</accession>
<reference evidence="2" key="1">
    <citation type="submission" date="2021-08" db="EMBL/GenBank/DDBJ databases">
        <title>WGS assembly of Ceratopteris richardii.</title>
        <authorList>
            <person name="Marchant D.B."/>
            <person name="Chen G."/>
            <person name="Jenkins J."/>
            <person name="Shu S."/>
            <person name="Leebens-Mack J."/>
            <person name="Grimwood J."/>
            <person name="Schmutz J."/>
            <person name="Soltis P."/>
            <person name="Soltis D."/>
            <person name="Chen Z.-H."/>
        </authorList>
    </citation>
    <scope>NUCLEOTIDE SEQUENCE</scope>
    <source>
        <strain evidence="2">Whitten #5841</strain>
        <tissue evidence="2">Leaf</tissue>
    </source>
</reference>
<sequence length="217" mass="23424">MSYRERCMSGVFSKILGHLGLGKHSHASAKGKSPEAAPPPSTQSFPTVSGDSFPTQVHACRAPLPSSQQTHERGHMGTFNVVINQDGVPKEKKVAEKTTAAGFRVRVSVPVYHEPLTPVVIECTSGSGGVQGLQWYSEKLMVDEDGDVAQEFLDEVIAQSSGSHVGYAKMHTSFKLKMKTQPAKLTGPVHTFDGNVVQTLQPSTFSRQNSLSVLYEA</sequence>